<feature type="transmembrane region" description="Helical" evidence="6">
    <location>
        <begin position="147"/>
        <end position="166"/>
    </location>
</feature>
<dbReference type="InterPro" id="IPR020846">
    <property type="entry name" value="MFS_dom"/>
</dbReference>
<feature type="region of interest" description="Disordered" evidence="5">
    <location>
        <begin position="1"/>
        <end position="57"/>
    </location>
</feature>
<proteinExistence type="predicted"/>
<dbReference type="InterPro" id="IPR036259">
    <property type="entry name" value="MFS_trans_sf"/>
</dbReference>
<dbReference type="PANTHER" id="PTHR23501:SF43">
    <property type="entry name" value="MULTIDRUG TRANSPORTER, PUTATIVE (AFU_ORTHOLOGUE AFUA_6G03040)-RELATED"/>
    <property type="match status" value="1"/>
</dbReference>
<gene>
    <name evidence="8" type="ORF">MYCTH_97762</name>
</gene>
<evidence type="ECO:0000256" key="5">
    <source>
        <dbReference type="SAM" id="MobiDB-lite"/>
    </source>
</evidence>
<dbReference type="PANTHER" id="PTHR23501">
    <property type="entry name" value="MAJOR FACILITATOR SUPERFAMILY"/>
    <property type="match status" value="1"/>
</dbReference>
<feature type="transmembrane region" description="Helical" evidence="6">
    <location>
        <begin position="116"/>
        <end position="135"/>
    </location>
</feature>
<evidence type="ECO:0000256" key="6">
    <source>
        <dbReference type="SAM" id="Phobius"/>
    </source>
</evidence>
<dbReference type="InParanoid" id="G2Q3C9"/>
<dbReference type="Proteomes" id="UP000007322">
    <property type="component" value="Chromosome 1"/>
</dbReference>
<dbReference type="OMA" id="GIENDHA"/>
<organism evidence="8 9">
    <name type="scientific">Thermothelomyces thermophilus (strain ATCC 42464 / BCRC 31852 / DSM 1799)</name>
    <name type="common">Sporotrichum thermophile</name>
    <dbReference type="NCBI Taxonomy" id="573729"/>
    <lineage>
        <taxon>Eukaryota</taxon>
        <taxon>Fungi</taxon>
        <taxon>Dikarya</taxon>
        <taxon>Ascomycota</taxon>
        <taxon>Pezizomycotina</taxon>
        <taxon>Sordariomycetes</taxon>
        <taxon>Sordariomycetidae</taxon>
        <taxon>Sordariales</taxon>
        <taxon>Chaetomiaceae</taxon>
        <taxon>Thermothelomyces</taxon>
    </lineage>
</organism>
<dbReference type="Pfam" id="PF07690">
    <property type="entry name" value="MFS_1"/>
    <property type="match status" value="1"/>
</dbReference>
<evidence type="ECO:0000313" key="9">
    <source>
        <dbReference type="Proteomes" id="UP000007322"/>
    </source>
</evidence>
<accession>G2Q3C9</accession>
<feature type="domain" description="Major facilitator superfamily (MFS) profile" evidence="7">
    <location>
        <begin position="74"/>
        <end position="186"/>
    </location>
</feature>
<dbReference type="eggNOG" id="KOG0254">
    <property type="taxonomic scope" value="Eukaryota"/>
</dbReference>
<evidence type="ECO:0000256" key="2">
    <source>
        <dbReference type="ARBA" id="ARBA00022692"/>
    </source>
</evidence>
<evidence type="ECO:0000256" key="3">
    <source>
        <dbReference type="ARBA" id="ARBA00022989"/>
    </source>
</evidence>
<dbReference type="RefSeq" id="XP_003660434.1">
    <property type="nucleotide sequence ID" value="XM_003660386.1"/>
</dbReference>
<dbReference type="PROSITE" id="PS50850">
    <property type="entry name" value="MFS"/>
    <property type="match status" value="1"/>
</dbReference>
<dbReference type="OrthoDB" id="440553at2759"/>
<dbReference type="GeneID" id="11505402"/>
<keyword evidence="4 6" id="KW-0472">Membrane</keyword>
<dbReference type="Gene3D" id="1.20.1720.10">
    <property type="entry name" value="Multidrug resistance protein D"/>
    <property type="match status" value="1"/>
</dbReference>
<dbReference type="AlphaFoldDB" id="G2Q3C9"/>
<protein>
    <recommendedName>
        <fullName evidence="7">Major facilitator superfamily (MFS) profile domain-containing protein</fullName>
    </recommendedName>
</protein>
<dbReference type="InterPro" id="IPR011701">
    <property type="entry name" value="MFS"/>
</dbReference>
<name>G2Q3C9_THET4</name>
<dbReference type="GO" id="GO:0022857">
    <property type="term" value="F:transmembrane transporter activity"/>
    <property type="evidence" value="ECO:0007669"/>
    <property type="project" value="InterPro"/>
</dbReference>
<reference evidence="8 9" key="1">
    <citation type="journal article" date="2011" name="Nat. Biotechnol.">
        <title>Comparative genomic analysis of the thermophilic biomass-degrading fungi Myceliophthora thermophila and Thielavia terrestris.</title>
        <authorList>
            <person name="Berka R.M."/>
            <person name="Grigoriev I.V."/>
            <person name="Otillar R."/>
            <person name="Salamov A."/>
            <person name="Grimwood J."/>
            <person name="Reid I."/>
            <person name="Ishmael N."/>
            <person name="John T."/>
            <person name="Darmond C."/>
            <person name="Moisan M.-C."/>
            <person name="Henrissat B."/>
            <person name="Coutinho P.M."/>
            <person name="Lombard V."/>
            <person name="Natvig D.O."/>
            <person name="Lindquist E."/>
            <person name="Schmutz J."/>
            <person name="Lucas S."/>
            <person name="Harris P."/>
            <person name="Powlowski J."/>
            <person name="Bellemare A."/>
            <person name="Taylor D."/>
            <person name="Butler G."/>
            <person name="de Vries R.P."/>
            <person name="Allijn I.E."/>
            <person name="van den Brink J."/>
            <person name="Ushinsky S."/>
            <person name="Storms R."/>
            <person name="Powell A.J."/>
            <person name="Paulsen I.T."/>
            <person name="Elbourne L.D.H."/>
            <person name="Baker S.E."/>
            <person name="Magnuson J."/>
            <person name="LaBoissiere S."/>
            <person name="Clutterbuck A.J."/>
            <person name="Martinez D."/>
            <person name="Wogulis M."/>
            <person name="de Leon A.L."/>
            <person name="Rey M.W."/>
            <person name="Tsang A."/>
        </authorList>
    </citation>
    <scope>NUCLEOTIDE SEQUENCE [LARGE SCALE GENOMIC DNA]</scope>
    <source>
        <strain evidence="9">ATCC 42464 / BCRC 31852 / DSM 1799</strain>
    </source>
</reference>
<comment type="subcellular location">
    <subcellularLocation>
        <location evidence="1">Membrane</location>
        <topology evidence="1">Multi-pass membrane protein</topology>
    </subcellularLocation>
</comment>
<evidence type="ECO:0000256" key="1">
    <source>
        <dbReference type="ARBA" id="ARBA00004141"/>
    </source>
</evidence>
<feature type="transmembrane region" description="Helical" evidence="6">
    <location>
        <begin position="71"/>
        <end position="101"/>
    </location>
</feature>
<evidence type="ECO:0000313" key="8">
    <source>
        <dbReference type="EMBL" id="AEO55189.1"/>
    </source>
</evidence>
<sequence length="186" mass="19219">MAPANDESDSSTPTRSPPLEAMDKINGLKKHEKHTSEGFSSPSEDNPTGVPAVDGTDENHLIPQTLSGLRLMALSIGVALGLFLSMLDTSIVATSLFAIAAEFGEDSGGGDGDVGALNWVALAYELSYLGCAVLCARMSDVVGRRAAFAAAYVVFVASSLACGFARSMDQLVAFRAVQGLGGSACR</sequence>
<dbReference type="KEGG" id="mtm:MYCTH_97762"/>
<feature type="compositionally biased region" description="Polar residues" evidence="5">
    <location>
        <begin position="37"/>
        <end position="46"/>
    </location>
</feature>
<evidence type="ECO:0000259" key="7">
    <source>
        <dbReference type="PROSITE" id="PS50850"/>
    </source>
</evidence>
<dbReference type="EMBL" id="CP003002">
    <property type="protein sequence ID" value="AEO55189.1"/>
    <property type="molecule type" value="Genomic_DNA"/>
</dbReference>
<dbReference type="GO" id="GO:0005886">
    <property type="term" value="C:plasma membrane"/>
    <property type="evidence" value="ECO:0007669"/>
    <property type="project" value="TreeGrafter"/>
</dbReference>
<dbReference type="STRING" id="573729.G2Q3C9"/>
<keyword evidence="3 6" id="KW-1133">Transmembrane helix</keyword>
<dbReference type="VEuPathDB" id="FungiDB:MYCTH_97762"/>
<dbReference type="SUPFAM" id="SSF103473">
    <property type="entry name" value="MFS general substrate transporter"/>
    <property type="match status" value="1"/>
</dbReference>
<keyword evidence="2 6" id="KW-0812">Transmembrane</keyword>
<evidence type="ECO:0000256" key="4">
    <source>
        <dbReference type="ARBA" id="ARBA00023136"/>
    </source>
</evidence>
<keyword evidence="9" id="KW-1185">Reference proteome</keyword>
<dbReference type="HOGENOM" id="CLU_1562705_0_0_1"/>